<comment type="caution">
    <text evidence="1">The sequence shown here is derived from an EMBL/GenBank/DDBJ whole genome shotgun (WGS) entry which is preliminary data.</text>
</comment>
<accession>A0A2T0U408</accession>
<sequence>MHKILTLLIVFITASTVSEGSSGKWKSRVTGGDIVYTLNEPNLTVPDFKGGYPTVVYLENLNIKKIGRNKNFDDVAWLLLEGYRVIELDYKKNVNSTAISINADIIAINDSLAAGSFCGIKGSSRYQSYVLFEGYRISRNVPYFKDDPSVYNTPAEYESGDMLHMDIIYPANTAVKVPVILSFSYSNSYATYDPDKETLTDANKNQRLNLGYTLAGFDDSFLEGAPANGIAWAIADHPKYCPWGKGRPINGKNDTYKSYQTNPDAVQKVKSAVRTLRFFGSQLGLSGNIGIYGFSRGSTAGSLAAGDRSVPDFENAGFHRDVNDDVQAAALGPGVFDYTIIYKTPDDGDSNLESRCPWAWGSLEKNIGHWETMGASYLVKSAATAPVLFFYNTTDERYYQGQVANFKSKLDSLQVPTTTLIDYGEGHSVPKTEDSLVKMYSFFNQYLHPPQVSIHKGRKRK</sequence>
<dbReference type="SUPFAM" id="SSF53474">
    <property type="entry name" value="alpha/beta-Hydrolases"/>
    <property type="match status" value="1"/>
</dbReference>
<proteinExistence type="predicted"/>
<name>A0A2T0U408_9SPHI</name>
<dbReference type="RefSeq" id="WP_106293023.1">
    <property type="nucleotide sequence ID" value="NZ_PVTH01000005.1"/>
</dbReference>
<evidence type="ECO:0000313" key="2">
    <source>
        <dbReference type="Proteomes" id="UP000238034"/>
    </source>
</evidence>
<protein>
    <submittedName>
        <fullName evidence="1">Uncharacterized protein</fullName>
    </submittedName>
</protein>
<dbReference type="EMBL" id="PVTH01000005">
    <property type="protein sequence ID" value="PRY52598.1"/>
    <property type="molecule type" value="Genomic_DNA"/>
</dbReference>
<dbReference type="Gene3D" id="3.40.50.1820">
    <property type="entry name" value="alpha/beta hydrolase"/>
    <property type="match status" value="1"/>
</dbReference>
<keyword evidence="2" id="KW-1185">Reference proteome</keyword>
<dbReference type="InterPro" id="IPR029058">
    <property type="entry name" value="AB_hydrolase_fold"/>
</dbReference>
<dbReference type="AlphaFoldDB" id="A0A2T0U408"/>
<reference evidence="1 2" key="1">
    <citation type="submission" date="2018-03" db="EMBL/GenBank/DDBJ databases">
        <title>Genomic Encyclopedia of Type Strains, Phase III (KMG-III): the genomes of soil and plant-associated and newly described type strains.</title>
        <authorList>
            <person name="Whitman W."/>
        </authorList>
    </citation>
    <scope>NUCLEOTIDE SEQUENCE [LARGE SCALE GENOMIC DNA]</scope>
    <source>
        <strain evidence="1 2">CGMCC 1.9313</strain>
    </source>
</reference>
<organism evidence="1 2">
    <name type="scientific">Arcticibacter pallidicorallinus</name>
    <dbReference type="NCBI Taxonomy" id="1259464"/>
    <lineage>
        <taxon>Bacteria</taxon>
        <taxon>Pseudomonadati</taxon>
        <taxon>Bacteroidota</taxon>
        <taxon>Sphingobacteriia</taxon>
        <taxon>Sphingobacteriales</taxon>
        <taxon>Sphingobacteriaceae</taxon>
        <taxon>Arcticibacter</taxon>
    </lineage>
</organism>
<dbReference type="OrthoDB" id="1296155at2"/>
<gene>
    <name evidence="1" type="ORF">B0I27_10564</name>
</gene>
<evidence type="ECO:0000313" key="1">
    <source>
        <dbReference type="EMBL" id="PRY52598.1"/>
    </source>
</evidence>
<dbReference type="Proteomes" id="UP000238034">
    <property type="component" value="Unassembled WGS sequence"/>
</dbReference>